<dbReference type="InterPro" id="IPR001878">
    <property type="entry name" value="Znf_CCHC"/>
</dbReference>
<feature type="domain" description="CCHC-type" evidence="3">
    <location>
        <begin position="390"/>
        <end position="405"/>
    </location>
</feature>
<keyword evidence="1" id="KW-0863">Zinc-finger</keyword>
<feature type="compositionally biased region" description="Polar residues" evidence="2">
    <location>
        <begin position="487"/>
        <end position="510"/>
    </location>
</feature>
<dbReference type="SUPFAM" id="SSF57756">
    <property type="entry name" value="Retrovirus zinc finger-like domains"/>
    <property type="match status" value="3"/>
</dbReference>
<protein>
    <submittedName>
        <fullName evidence="4">Zinc finger, CCHC-type</fullName>
    </submittedName>
</protein>
<dbReference type="Gene3D" id="4.10.60.10">
    <property type="entry name" value="Zinc finger, CCHC-type"/>
    <property type="match status" value="4"/>
</dbReference>
<organism evidence="4 5">
    <name type="scientific">Trema orientale</name>
    <name type="common">Charcoal tree</name>
    <name type="synonym">Celtis orientalis</name>
    <dbReference type="NCBI Taxonomy" id="63057"/>
    <lineage>
        <taxon>Eukaryota</taxon>
        <taxon>Viridiplantae</taxon>
        <taxon>Streptophyta</taxon>
        <taxon>Embryophyta</taxon>
        <taxon>Tracheophyta</taxon>
        <taxon>Spermatophyta</taxon>
        <taxon>Magnoliopsida</taxon>
        <taxon>eudicotyledons</taxon>
        <taxon>Gunneridae</taxon>
        <taxon>Pentapetalae</taxon>
        <taxon>rosids</taxon>
        <taxon>fabids</taxon>
        <taxon>Rosales</taxon>
        <taxon>Cannabaceae</taxon>
        <taxon>Trema</taxon>
    </lineage>
</organism>
<name>A0A2P5DLM6_TREOI</name>
<dbReference type="OrthoDB" id="427960at2759"/>
<evidence type="ECO:0000256" key="1">
    <source>
        <dbReference type="PROSITE-ProRule" id="PRU00047"/>
    </source>
</evidence>
<feature type="compositionally biased region" description="Basic and acidic residues" evidence="2">
    <location>
        <begin position="77"/>
        <end position="104"/>
    </location>
</feature>
<feature type="compositionally biased region" description="Polar residues" evidence="2">
    <location>
        <begin position="520"/>
        <end position="529"/>
    </location>
</feature>
<evidence type="ECO:0000313" key="5">
    <source>
        <dbReference type="Proteomes" id="UP000237000"/>
    </source>
</evidence>
<dbReference type="Proteomes" id="UP000237000">
    <property type="component" value="Unassembled WGS sequence"/>
</dbReference>
<dbReference type="InParanoid" id="A0A2P5DLM6"/>
<gene>
    <name evidence="4" type="ORF">TorRG33x02_247650</name>
</gene>
<proteinExistence type="predicted"/>
<keyword evidence="1" id="KW-0862">Zinc</keyword>
<dbReference type="PROSITE" id="PS50158">
    <property type="entry name" value="ZF_CCHC"/>
    <property type="match status" value="4"/>
</dbReference>
<dbReference type="FunCoup" id="A0A2P5DLM6">
    <property type="interactions" value="895"/>
</dbReference>
<dbReference type="SMART" id="SM00343">
    <property type="entry name" value="ZnF_C2HC"/>
    <property type="match status" value="6"/>
</dbReference>
<evidence type="ECO:0000259" key="3">
    <source>
        <dbReference type="PROSITE" id="PS50158"/>
    </source>
</evidence>
<keyword evidence="1" id="KW-0479">Metal-binding</keyword>
<dbReference type="STRING" id="63057.A0A2P5DLM6"/>
<dbReference type="EMBL" id="JXTC01000262">
    <property type="protein sequence ID" value="PON74186.1"/>
    <property type="molecule type" value="Genomic_DNA"/>
</dbReference>
<accession>A0A2P5DLM6</accession>
<dbReference type="AlphaFoldDB" id="A0A2P5DLM6"/>
<dbReference type="GO" id="GO:0003676">
    <property type="term" value="F:nucleic acid binding"/>
    <property type="evidence" value="ECO:0007669"/>
    <property type="project" value="InterPro"/>
</dbReference>
<feature type="region of interest" description="Disordered" evidence="2">
    <location>
        <begin position="408"/>
        <end position="465"/>
    </location>
</feature>
<keyword evidence="5" id="KW-1185">Reference proteome</keyword>
<reference evidence="5" key="1">
    <citation type="submission" date="2016-06" db="EMBL/GenBank/DDBJ databases">
        <title>Parallel loss of symbiosis genes in relatives of nitrogen-fixing non-legume Parasponia.</title>
        <authorList>
            <person name="Van Velzen R."/>
            <person name="Holmer R."/>
            <person name="Bu F."/>
            <person name="Rutten L."/>
            <person name="Van Zeijl A."/>
            <person name="Liu W."/>
            <person name="Santuari L."/>
            <person name="Cao Q."/>
            <person name="Sharma T."/>
            <person name="Shen D."/>
            <person name="Roswanjaya Y."/>
            <person name="Wardhani T."/>
            <person name="Kalhor M.S."/>
            <person name="Jansen J."/>
            <person name="Van den Hoogen J."/>
            <person name="Gungor B."/>
            <person name="Hartog M."/>
            <person name="Hontelez J."/>
            <person name="Verver J."/>
            <person name="Yang W.-C."/>
            <person name="Schijlen E."/>
            <person name="Repin R."/>
            <person name="Schilthuizen M."/>
            <person name="Schranz E."/>
            <person name="Heidstra R."/>
            <person name="Miyata K."/>
            <person name="Fedorova E."/>
            <person name="Kohlen W."/>
            <person name="Bisseling T."/>
            <person name="Smit S."/>
            <person name="Geurts R."/>
        </authorList>
    </citation>
    <scope>NUCLEOTIDE SEQUENCE [LARGE SCALE GENOMIC DNA]</scope>
    <source>
        <strain evidence="5">cv. RG33-2</strain>
    </source>
</reference>
<dbReference type="GO" id="GO:0008270">
    <property type="term" value="F:zinc ion binding"/>
    <property type="evidence" value="ECO:0007669"/>
    <property type="project" value="UniProtKB-KW"/>
</dbReference>
<dbReference type="PANTHER" id="PTHR46978">
    <property type="entry name" value="ZINC KNUCKLE (CCHC-TYPE) FAMILY PROTEIN"/>
    <property type="match status" value="1"/>
</dbReference>
<dbReference type="PANTHER" id="PTHR46978:SF1">
    <property type="entry name" value="ZINC KNUCKLE (CCHC-TYPE) FAMILY PROTEIN"/>
    <property type="match status" value="1"/>
</dbReference>
<dbReference type="InterPro" id="IPR036875">
    <property type="entry name" value="Znf_CCHC_sf"/>
</dbReference>
<feature type="region of interest" description="Disordered" evidence="2">
    <location>
        <begin position="481"/>
        <end position="529"/>
    </location>
</feature>
<feature type="compositionally biased region" description="Polar residues" evidence="2">
    <location>
        <begin position="445"/>
        <end position="454"/>
    </location>
</feature>
<feature type="domain" description="CCHC-type" evidence="3">
    <location>
        <begin position="364"/>
        <end position="379"/>
    </location>
</feature>
<evidence type="ECO:0000313" key="4">
    <source>
        <dbReference type="EMBL" id="PON74186.1"/>
    </source>
</evidence>
<sequence length="529" mass="59459">MSNYINIIASEITNLPLHKFCLADKSIRTPPKFETRNFPNRQSRVLGNPKTSLKIEKSSVPAVRRAPELVSPRNPMGKREKQRGKLDREVAEEGDRIGRSDRASKSAMVGSGGSDGDDEEANEDLCMKIVERAKLMRAAKLVPDPDFDLDLDLDGFDIAAAAAARPRDNASQKKNKVTKRLKKRKEIANENVVATKEEDKPESMAVVVAEATEPDPVAISDNIVLRKLLRGPRYFDPPDSSWGKCYNCGEEGHVAVNCKSPMRRRPCYLCGSFEHNSRQCTKKQICFICEKGGHVAKDCPDKTNGSSVRSKICLKCGNSGHDMFSCRNDYQHDDLKEICCYVCKSFGHLCCVKYVDSCPKEVSCYRCGQLGHTGLSCTRDTKGSYVASLCYRCKEEGHFARECTSTSKQLGKQNREPLTPTNHNKESKSAPHYLVKDHKKKRNQYEVSNRTTPQKSKHKGGWIMEDPGDFVETYNRRQKKSWLSPATPYSQGHRISTLTAGGHLSTSQSSKRSRKYYGNPNFQRPSSRW</sequence>
<evidence type="ECO:0000256" key="2">
    <source>
        <dbReference type="SAM" id="MobiDB-lite"/>
    </source>
</evidence>
<feature type="domain" description="CCHC-type" evidence="3">
    <location>
        <begin position="244"/>
        <end position="260"/>
    </location>
</feature>
<dbReference type="Pfam" id="PF00098">
    <property type="entry name" value="zf-CCHC"/>
    <property type="match status" value="3"/>
</dbReference>
<comment type="caution">
    <text evidence="4">The sequence shown here is derived from an EMBL/GenBank/DDBJ whole genome shotgun (WGS) entry which is preliminary data.</text>
</comment>
<feature type="region of interest" description="Disordered" evidence="2">
    <location>
        <begin position="69"/>
        <end position="120"/>
    </location>
</feature>
<feature type="domain" description="CCHC-type" evidence="3">
    <location>
        <begin position="286"/>
        <end position="301"/>
    </location>
</feature>